<feature type="compositionally biased region" description="Basic residues" evidence="7">
    <location>
        <begin position="22"/>
        <end position="36"/>
    </location>
</feature>
<dbReference type="PROSITE" id="PS51828">
    <property type="entry name" value="PTX_2"/>
    <property type="match status" value="1"/>
</dbReference>
<dbReference type="InterPro" id="IPR051360">
    <property type="entry name" value="Neuronal_Pentraxin_Related"/>
</dbReference>
<dbReference type="SUPFAM" id="SSF49899">
    <property type="entry name" value="Concanavalin A-like lectins/glucanases"/>
    <property type="match status" value="1"/>
</dbReference>
<feature type="domain" description="Pentraxin (PTX)" evidence="8">
    <location>
        <begin position="196"/>
        <end position="285"/>
    </location>
</feature>
<dbReference type="InterPro" id="IPR016187">
    <property type="entry name" value="CTDL_fold"/>
</dbReference>
<dbReference type="SUPFAM" id="SSF56436">
    <property type="entry name" value="C-type lectin-like"/>
    <property type="match status" value="1"/>
</dbReference>
<dbReference type="PRINTS" id="PR00895">
    <property type="entry name" value="PENTAXIN"/>
</dbReference>
<dbReference type="AlphaFoldDB" id="A0A8J5N996"/>
<sequence>MNRSGTTVTTSDVKRKIESLRNQHRRELRKMQKSKKSGAGTEDIYIPTLWCFDALHFLIDGDRIRQSVSNMDTHTTEDMSEVHSDHKIFNDQLLLGLDDNYIIHQPLSLVRPRPPSLVWLRRLSLVRLQNRILVNPHPHHHAEKQLMLWLNGQGQTDDLDINVWDVALETWNHLCHILSRTTYTIYWQGEELFTGNLEAGWSLEMNGSLVLGQEQDSLGGGFDVTQVMIGEIAQVSIWDRAFWHTEVVDMAACHTLGRGNIFNSDTDELEVYGVTFKFVDVESFCRSPNHYYMILPEEQTLSESNDQCQMLKAPLAVPNDATDNDHLTEELLPYEQLCSPGKDWKQWLGISDI</sequence>
<dbReference type="InterPro" id="IPR013320">
    <property type="entry name" value="ConA-like_dom_sf"/>
</dbReference>
<dbReference type="Gene3D" id="2.60.120.200">
    <property type="match status" value="1"/>
</dbReference>
<evidence type="ECO:0000313" key="9">
    <source>
        <dbReference type="EMBL" id="KAG7176331.1"/>
    </source>
</evidence>
<feature type="region of interest" description="Disordered" evidence="7">
    <location>
        <begin position="1"/>
        <end position="37"/>
    </location>
</feature>
<evidence type="ECO:0000256" key="7">
    <source>
        <dbReference type="SAM" id="MobiDB-lite"/>
    </source>
</evidence>
<comment type="caution">
    <text evidence="6">Lacks conserved residue(s) required for the propagation of feature annotation.</text>
</comment>
<evidence type="ECO:0000256" key="3">
    <source>
        <dbReference type="ARBA" id="ARBA00022837"/>
    </source>
</evidence>
<evidence type="ECO:0000259" key="8">
    <source>
        <dbReference type="PROSITE" id="PS51828"/>
    </source>
</evidence>
<gene>
    <name evidence="9" type="primary">Nptx2-L7</name>
    <name evidence="9" type="ORF">Hamer_G009124</name>
</gene>
<dbReference type="Proteomes" id="UP000747542">
    <property type="component" value="Unassembled WGS sequence"/>
</dbReference>
<comment type="caution">
    <text evidence="9">The sequence shown here is derived from an EMBL/GenBank/DDBJ whole genome shotgun (WGS) entry which is preliminary data.</text>
</comment>
<evidence type="ECO:0000256" key="5">
    <source>
        <dbReference type="ARBA" id="ARBA00023180"/>
    </source>
</evidence>
<proteinExistence type="predicted"/>
<name>A0A8J5N996_HOMAM</name>
<dbReference type="Pfam" id="PF00354">
    <property type="entry name" value="Pentaxin"/>
    <property type="match status" value="1"/>
</dbReference>
<dbReference type="GO" id="GO:0046872">
    <property type="term" value="F:metal ion binding"/>
    <property type="evidence" value="ECO:0007669"/>
    <property type="project" value="UniProtKB-KW"/>
</dbReference>
<dbReference type="InterPro" id="IPR001759">
    <property type="entry name" value="PTX_dom"/>
</dbReference>
<evidence type="ECO:0000256" key="4">
    <source>
        <dbReference type="ARBA" id="ARBA00023157"/>
    </source>
</evidence>
<evidence type="ECO:0000256" key="6">
    <source>
        <dbReference type="PROSITE-ProRule" id="PRU01172"/>
    </source>
</evidence>
<reference evidence="9" key="1">
    <citation type="journal article" date="2021" name="Sci. Adv.">
        <title>The American lobster genome reveals insights on longevity, neural, and immune adaptations.</title>
        <authorList>
            <person name="Polinski J.M."/>
            <person name="Zimin A.V."/>
            <person name="Clark K.F."/>
            <person name="Kohn A.B."/>
            <person name="Sadowski N."/>
            <person name="Timp W."/>
            <person name="Ptitsyn A."/>
            <person name="Khanna P."/>
            <person name="Romanova D.Y."/>
            <person name="Williams P."/>
            <person name="Greenwood S.J."/>
            <person name="Moroz L.L."/>
            <person name="Walt D.R."/>
            <person name="Bodnar A.G."/>
        </authorList>
    </citation>
    <scope>NUCLEOTIDE SEQUENCE</scope>
    <source>
        <strain evidence="9">GMGI-L3</strain>
    </source>
</reference>
<dbReference type="PANTHER" id="PTHR19277:SF125">
    <property type="entry name" value="B6"/>
    <property type="match status" value="1"/>
</dbReference>
<keyword evidence="10" id="KW-1185">Reference proteome</keyword>
<dbReference type="Pfam" id="PF10545">
    <property type="entry name" value="MADF_DNA_bdg"/>
    <property type="match status" value="1"/>
</dbReference>
<organism evidence="9 10">
    <name type="scientific">Homarus americanus</name>
    <name type="common">American lobster</name>
    <dbReference type="NCBI Taxonomy" id="6706"/>
    <lineage>
        <taxon>Eukaryota</taxon>
        <taxon>Metazoa</taxon>
        <taxon>Ecdysozoa</taxon>
        <taxon>Arthropoda</taxon>
        <taxon>Crustacea</taxon>
        <taxon>Multicrustacea</taxon>
        <taxon>Malacostraca</taxon>
        <taxon>Eumalacostraca</taxon>
        <taxon>Eucarida</taxon>
        <taxon>Decapoda</taxon>
        <taxon>Pleocyemata</taxon>
        <taxon>Astacidea</taxon>
        <taxon>Nephropoidea</taxon>
        <taxon>Nephropidae</taxon>
        <taxon>Homarus</taxon>
    </lineage>
</organism>
<comment type="cofactor">
    <cofactor evidence="1">
        <name>Ca(2+)</name>
        <dbReference type="ChEBI" id="CHEBI:29108"/>
    </cofactor>
</comment>
<keyword evidence="4" id="KW-1015">Disulfide bond</keyword>
<keyword evidence="3" id="KW-0106">Calcium</keyword>
<evidence type="ECO:0000313" key="10">
    <source>
        <dbReference type="Proteomes" id="UP000747542"/>
    </source>
</evidence>
<feature type="compositionally biased region" description="Basic and acidic residues" evidence="7">
    <location>
        <begin position="12"/>
        <end position="21"/>
    </location>
</feature>
<accession>A0A8J5N996</accession>
<keyword evidence="2" id="KW-0479">Metal-binding</keyword>
<evidence type="ECO:0000256" key="1">
    <source>
        <dbReference type="ARBA" id="ARBA00001913"/>
    </source>
</evidence>
<keyword evidence="5" id="KW-0325">Glycoprotein</keyword>
<protein>
    <submittedName>
        <fullName evidence="9">Neuronal pentraxin-2-like 7</fullName>
    </submittedName>
</protein>
<dbReference type="EMBL" id="JAHLQT010003582">
    <property type="protein sequence ID" value="KAG7176331.1"/>
    <property type="molecule type" value="Genomic_DNA"/>
</dbReference>
<dbReference type="InterPro" id="IPR006578">
    <property type="entry name" value="MADF-dom"/>
</dbReference>
<dbReference type="PANTHER" id="PTHR19277">
    <property type="entry name" value="PENTRAXIN"/>
    <property type="match status" value="1"/>
</dbReference>
<evidence type="ECO:0000256" key="2">
    <source>
        <dbReference type="ARBA" id="ARBA00022723"/>
    </source>
</evidence>
<dbReference type="SMART" id="SM00159">
    <property type="entry name" value="PTX"/>
    <property type="match status" value="1"/>
</dbReference>
<feature type="compositionally biased region" description="Polar residues" evidence="7">
    <location>
        <begin position="1"/>
        <end position="11"/>
    </location>
</feature>